<evidence type="ECO:0000256" key="1">
    <source>
        <dbReference type="SAM" id="MobiDB-lite"/>
    </source>
</evidence>
<feature type="compositionally biased region" description="Polar residues" evidence="1">
    <location>
        <begin position="451"/>
        <end position="473"/>
    </location>
</feature>
<dbReference type="GO" id="GO:0071818">
    <property type="term" value="C:BAT3 complex"/>
    <property type="evidence" value="ECO:0007669"/>
    <property type="project" value="TreeGrafter"/>
</dbReference>
<organism evidence="3 4">
    <name type="scientific">Saponaria officinalis</name>
    <name type="common">Common soapwort</name>
    <name type="synonym">Lychnis saponaria</name>
    <dbReference type="NCBI Taxonomy" id="3572"/>
    <lineage>
        <taxon>Eukaryota</taxon>
        <taxon>Viridiplantae</taxon>
        <taxon>Streptophyta</taxon>
        <taxon>Embryophyta</taxon>
        <taxon>Tracheophyta</taxon>
        <taxon>Spermatophyta</taxon>
        <taxon>Magnoliopsida</taxon>
        <taxon>eudicotyledons</taxon>
        <taxon>Gunneridae</taxon>
        <taxon>Pentapetalae</taxon>
        <taxon>Caryophyllales</taxon>
        <taxon>Caryophyllaceae</taxon>
        <taxon>Caryophylleae</taxon>
        <taxon>Saponaria</taxon>
    </lineage>
</organism>
<evidence type="ECO:0000259" key="2">
    <source>
        <dbReference type="PROSITE" id="PS50053"/>
    </source>
</evidence>
<feature type="region of interest" description="Disordered" evidence="1">
    <location>
        <begin position="681"/>
        <end position="730"/>
    </location>
</feature>
<feature type="compositionally biased region" description="Polar residues" evidence="1">
    <location>
        <begin position="204"/>
        <end position="223"/>
    </location>
</feature>
<evidence type="ECO:0000313" key="3">
    <source>
        <dbReference type="EMBL" id="KAK9706274.1"/>
    </source>
</evidence>
<feature type="compositionally biased region" description="Polar residues" evidence="1">
    <location>
        <begin position="541"/>
        <end position="568"/>
    </location>
</feature>
<dbReference type="GO" id="GO:0051787">
    <property type="term" value="F:misfolded protein binding"/>
    <property type="evidence" value="ECO:0007669"/>
    <property type="project" value="TreeGrafter"/>
</dbReference>
<dbReference type="InterPro" id="IPR029071">
    <property type="entry name" value="Ubiquitin-like_domsf"/>
</dbReference>
<protein>
    <recommendedName>
        <fullName evidence="2">Ubiquitin-like domain-containing protein</fullName>
    </recommendedName>
</protein>
<feature type="compositionally biased region" description="Basic and acidic residues" evidence="1">
    <location>
        <begin position="685"/>
        <end position="695"/>
    </location>
</feature>
<dbReference type="FunFam" id="3.10.20.90:FF:000154">
    <property type="entry name" value="Large proline-rich protein BAG6"/>
    <property type="match status" value="1"/>
</dbReference>
<feature type="compositionally biased region" description="Low complexity" evidence="1">
    <location>
        <begin position="269"/>
        <end position="283"/>
    </location>
</feature>
<gene>
    <name evidence="3" type="ORF">RND81_07G114200</name>
</gene>
<feature type="compositionally biased region" description="Low complexity" evidence="1">
    <location>
        <begin position="636"/>
        <end position="655"/>
    </location>
</feature>
<dbReference type="InterPro" id="IPR019956">
    <property type="entry name" value="Ubiquitin_dom"/>
</dbReference>
<name>A0AAW1JPG2_SAPOF</name>
<feature type="region of interest" description="Disordered" evidence="1">
    <location>
        <begin position="269"/>
        <end position="291"/>
    </location>
</feature>
<dbReference type="PANTHER" id="PTHR15204:SF0">
    <property type="entry name" value="LARGE PROLINE-RICH PROTEIN BAG6"/>
    <property type="match status" value="1"/>
</dbReference>
<feature type="compositionally biased region" description="Basic and acidic residues" evidence="1">
    <location>
        <begin position="706"/>
        <end position="717"/>
    </location>
</feature>
<reference evidence="3" key="1">
    <citation type="submission" date="2024-03" db="EMBL/GenBank/DDBJ databases">
        <title>WGS assembly of Saponaria officinalis var. Norfolk2.</title>
        <authorList>
            <person name="Jenkins J."/>
            <person name="Shu S."/>
            <person name="Grimwood J."/>
            <person name="Barry K."/>
            <person name="Goodstein D."/>
            <person name="Schmutz J."/>
            <person name="Leebens-Mack J."/>
            <person name="Osbourn A."/>
        </authorList>
    </citation>
    <scope>NUCLEOTIDE SEQUENCE [LARGE SCALE GENOMIC DNA]</scope>
    <source>
        <strain evidence="3">JIC</strain>
    </source>
</reference>
<feature type="domain" description="Ubiquitin-like" evidence="2">
    <location>
        <begin position="49"/>
        <end position="124"/>
    </location>
</feature>
<evidence type="ECO:0000313" key="4">
    <source>
        <dbReference type="Proteomes" id="UP001443914"/>
    </source>
</evidence>
<feature type="compositionally biased region" description="Basic and acidic residues" evidence="1">
    <location>
        <begin position="577"/>
        <end position="587"/>
    </location>
</feature>
<feature type="region of interest" description="Disordered" evidence="1">
    <location>
        <begin position="541"/>
        <end position="590"/>
    </location>
</feature>
<dbReference type="GO" id="GO:0036503">
    <property type="term" value="P:ERAD pathway"/>
    <property type="evidence" value="ECO:0007669"/>
    <property type="project" value="TreeGrafter"/>
</dbReference>
<dbReference type="EMBL" id="JBDFQZ010000007">
    <property type="protein sequence ID" value="KAK9706274.1"/>
    <property type="molecule type" value="Genomic_DNA"/>
</dbReference>
<comment type="caution">
    <text evidence="3">The sequence shown here is derived from an EMBL/GenBank/DDBJ whole genome shotgun (WGS) entry which is preliminary data.</text>
</comment>
<accession>A0AAW1JPG2</accession>
<dbReference type="GO" id="GO:0031593">
    <property type="term" value="F:polyubiquitin modification-dependent protein binding"/>
    <property type="evidence" value="ECO:0007669"/>
    <property type="project" value="TreeGrafter"/>
</dbReference>
<dbReference type="AlphaFoldDB" id="A0AAW1JPG2"/>
<dbReference type="PRINTS" id="PR00348">
    <property type="entry name" value="UBIQUITIN"/>
</dbReference>
<feature type="compositionally biased region" description="Basic and acidic residues" evidence="1">
    <location>
        <begin position="190"/>
        <end position="202"/>
    </location>
</feature>
<feature type="region of interest" description="Disordered" evidence="1">
    <location>
        <begin position="186"/>
        <end position="227"/>
    </location>
</feature>
<dbReference type="Proteomes" id="UP001443914">
    <property type="component" value="Unassembled WGS sequence"/>
</dbReference>
<dbReference type="PANTHER" id="PTHR15204">
    <property type="entry name" value="LARGE PROLINE-RICH PROTEIN BAG6"/>
    <property type="match status" value="1"/>
</dbReference>
<dbReference type="PROSITE" id="PS50053">
    <property type="entry name" value="UBIQUITIN_2"/>
    <property type="match status" value="1"/>
</dbReference>
<feature type="region of interest" description="Disordered" evidence="1">
    <location>
        <begin position="632"/>
        <end position="657"/>
    </location>
</feature>
<dbReference type="Gene3D" id="3.10.20.90">
    <property type="entry name" value="Phosphatidylinositol 3-kinase Catalytic Subunit, Chain A, domain 1"/>
    <property type="match status" value="1"/>
</dbReference>
<dbReference type="SMART" id="SM00213">
    <property type="entry name" value="UBQ"/>
    <property type="match status" value="1"/>
</dbReference>
<feature type="region of interest" description="Disordered" evidence="1">
    <location>
        <begin position="449"/>
        <end position="475"/>
    </location>
</feature>
<dbReference type="CDD" id="cd17039">
    <property type="entry name" value="Ubl_ubiquitin_like"/>
    <property type="match status" value="1"/>
</dbReference>
<dbReference type="Pfam" id="PF00240">
    <property type="entry name" value="ubiquitin"/>
    <property type="match status" value="1"/>
</dbReference>
<proteinExistence type="predicted"/>
<sequence length="730" mass="77592">MEHFIRKAMLPCLTSLVFVYSFDIFLSSLTGFTPRQCITKKMAGNSETIEIKIKTMDSQTYTLQVDKQMPVPALKERIASVTGVVTQNQRLICRGKVLKDDQLLSAYHVEDGHTLHLVVREPAASSSEGLPVDSAFNRSSSSNRGQLFQVAPDILVETFNMPGQGERGLADVSRIISAVLGSRITNTGSGREDQVGDRHEEAPNTGSAADTTQISHDQSGVRSSNDRSRLQNAFGIPTGVSLGSVQAPVITDAITTLSQYLSHMRQEFSNSGNVGENNNGTSSIQGSEGASSFVAQSENTLPTPASLAELLCTTRQLLNQITEECLLQLARQLENQENLTDSVSRANAQSNALRTGVLLQNLGSYFLELGRTVTTLRFGRSPSEAVVNAGPAVFISPSGPNPLMVQPLPFQPGASFGTPLAGTTQSGSGLTNGVGAGFVPRRIDIQIRRVTPSNHQTEPSGSLESSGQRQPSPTVIGVMANSQPAAGISDAPSSNNGTGVRVLPFRTMMSAVPDPNGSSSEPGSLGFLYPLLGRFPNVASGSLSRRTDSQTPADLRSSGPTALQQSVRDSAGNGEDPVSRSEERESVSTRTIDVNILSSQGTPSDLTAEGQMPPGILQLLRGLFPGGEFQVERVSSEGTATEATEQAPPSAAAATEEAEVRVTEEGLFLSRMLQHIMPLISQDPGTEHEHPREGDDATTSATVEESEVRNPRGRGDDGSAPSNAKRQKME</sequence>
<dbReference type="SUPFAM" id="SSF54236">
    <property type="entry name" value="Ubiquitin-like"/>
    <property type="match status" value="1"/>
</dbReference>
<keyword evidence="4" id="KW-1185">Reference proteome</keyword>
<dbReference type="InterPro" id="IPR000626">
    <property type="entry name" value="Ubiquitin-like_dom"/>
</dbReference>